<accession>A0A7C4D3F9</accession>
<organism evidence="1">
    <name type="scientific">Ignisphaera aggregans</name>
    <dbReference type="NCBI Taxonomy" id="334771"/>
    <lineage>
        <taxon>Archaea</taxon>
        <taxon>Thermoproteota</taxon>
        <taxon>Thermoprotei</taxon>
        <taxon>Desulfurococcales</taxon>
        <taxon>Desulfurococcaceae</taxon>
        <taxon>Ignisphaera</taxon>
    </lineage>
</organism>
<gene>
    <name evidence="1" type="ORF">ENU31_02810</name>
</gene>
<proteinExistence type="predicted"/>
<reference evidence="1" key="1">
    <citation type="journal article" date="2020" name="mSystems">
        <title>Genome- and Community-Level Interaction Insights into Carbon Utilization and Element Cycling Functions of Hydrothermarchaeota in Hydrothermal Sediment.</title>
        <authorList>
            <person name="Zhou Z."/>
            <person name="Liu Y."/>
            <person name="Xu W."/>
            <person name="Pan J."/>
            <person name="Luo Z.H."/>
            <person name="Li M."/>
        </authorList>
    </citation>
    <scope>NUCLEOTIDE SEQUENCE [LARGE SCALE GENOMIC DNA]</scope>
    <source>
        <strain evidence="1">SpSt-658</strain>
    </source>
</reference>
<dbReference type="AlphaFoldDB" id="A0A7C4D3F9"/>
<evidence type="ECO:0000313" key="1">
    <source>
        <dbReference type="EMBL" id="HGM07324.1"/>
    </source>
</evidence>
<name>A0A7C4D3F9_9CREN</name>
<comment type="caution">
    <text evidence="1">The sequence shown here is derived from an EMBL/GenBank/DDBJ whole genome shotgun (WGS) entry which is preliminary data.</text>
</comment>
<protein>
    <submittedName>
        <fullName evidence="1">Uncharacterized protein</fullName>
    </submittedName>
</protein>
<sequence length="110" mass="13040">MSTSAEELKTFIRRHIASKTPGLFEILNSFSMKRYGVKILDLFFTSPEKLVELLMNYYRDSYTAKFTLQYLFIRPLLVKIKKLDLEEKVVEMLLNDPKEFKKLLENLNIV</sequence>
<dbReference type="EMBL" id="DTCA01000088">
    <property type="protein sequence ID" value="HGM07324.1"/>
    <property type="molecule type" value="Genomic_DNA"/>
</dbReference>